<feature type="region of interest" description="Disordered" evidence="1">
    <location>
        <begin position="290"/>
        <end position="586"/>
    </location>
</feature>
<dbReference type="Proteomes" id="UP000237481">
    <property type="component" value="Unassembled WGS sequence"/>
</dbReference>
<feature type="compositionally biased region" description="Acidic residues" evidence="1">
    <location>
        <begin position="8"/>
        <end position="17"/>
    </location>
</feature>
<feature type="compositionally biased region" description="Polar residues" evidence="1">
    <location>
        <begin position="82"/>
        <end position="94"/>
    </location>
</feature>
<feature type="compositionally biased region" description="Basic residues" evidence="1">
    <location>
        <begin position="407"/>
        <end position="419"/>
    </location>
</feature>
<organism evidence="2 3">
    <name type="scientific">Tolypocladium paradoxum</name>
    <dbReference type="NCBI Taxonomy" id="94208"/>
    <lineage>
        <taxon>Eukaryota</taxon>
        <taxon>Fungi</taxon>
        <taxon>Dikarya</taxon>
        <taxon>Ascomycota</taxon>
        <taxon>Pezizomycotina</taxon>
        <taxon>Sordariomycetes</taxon>
        <taxon>Hypocreomycetidae</taxon>
        <taxon>Hypocreales</taxon>
        <taxon>Ophiocordycipitaceae</taxon>
        <taxon>Tolypocladium</taxon>
    </lineage>
</organism>
<proteinExistence type="predicted"/>
<feature type="compositionally biased region" description="Polar residues" evidence="1">
    <location>
        <begin position="112"/>
        <end position="126"/>
    </location>
</feature>
<dbReference type="EMBL" id="PKSG01001006">
    <property type="protein sequence ID" value="POR31738.1"/>
    <property type="molecule type" value="Genomic_DNA"/>
</dbReference>
<dbReference type="InterPro" id="IPR017956">
    <property type="entry name" value="AT_hook_DNA-bd_motif"/>
</dbReference>
<feature type="compositionally biased region" description="Polar residues" evidence="1">
    <location>
        <begin position="290"/>
        <end position="305"/>
    </location>
</feature>
<gene>
    <name evidence="2" type="ORF">TPAR_08035</name>
</gene>
<sequence>MPPVVIADSDDDDDDEERGYSAPPSPNHGTPVIDAPTRSSDGVSHATVSTDPAFFQSIFNEQKDAANQRTQDAQGEGMMQDKSASSVTSITDPVNQKDRKVGDMKSMGDLNHVTTPRNDTTTSKQIAGSEEVWDVPSSPERRPTSKASKKKSDRTSKTTTVKVTRGVRKPLEKLGYQSSDEDEDGEAMSTRGKKRRRLGPSGSSRQDPKDISLITVPPNDDINSPGAFQGNNTALGSLVPTLPVNADSSFLVGPKPLSASQKLEYQSINPVSSSPPVGQLGLRAANLGSSGTATNINTPRSNLPSSHDVGMRIKTPEAEALRNMRRTRSPRRRRDSSPDEIAATHAKNDNIQAGFPQRPIRSYTNGTVPDGILLNGAGDEHQAEFIPDGQQDGNDDSDFAVPEKPIRPKRQRGRPRKSAKVPDDRVTSSETGNRSTAKPKKKRGRPKKSGAPSDVPAEAVARVTKTVDEAMAGRQVEDGDAGGEESMPAAAQDAGSRQDRAATEEACQTSVPPDRPREVPSGALGPTTAAQGREEKAGVGTKNGGEAKDRNDGKGSSWPKAGAKPVYRVGLSKRGKIAPLLKSLRK</sequence>
<feature type="compositionally biased region" description="Basic residues" evidence="1">
    <location>
        <begin position="323"/>
        <end position="334"/>
    </location>
</feature>
<dbReference type="AlphaFoldDB" id="A0A2S4KNG0"/>
<evidence type="ECO:0008006" key="4">
    <source>
        <dbReference type="Google" id="ProtNLM"/>
    </source>
</evidence>
<dbReference type="PRINTS" id="PR00929">
    <property type="entry name" value="ATHOOK"/>
</dbReference>
<evidence type="ECO:0000313" key="2">
    <source>
        <dbReference type="EMBL" id="POR31738.1"/>
    </source>
</evidence>
<feature type="compositionally biased region" description="Basic and acidic residues" evidence="1">
    <location>
        <begin position="309"/>
        <end position="322"/>
    </location>
</feature>
<feature type="region of interest" description="Disordered" evidence="1">
    <location>
        <begin position="1"/>
        <end position="237"/>
    </location>
</feature>
<feature type="compositionally biased region" description="Basic residues" evidence="1">
    <location>
        <begin position="437"/>
        <end position="448"/>
    </location>
</feature>
<comment type="caution">
    <text evidence="2">The sequence shown here is derived from an EMBL/GenBank/DDBJ whole genome shotgun (WGS) entry which is preliminary data.</text>
</comment>
<feature type="compositionally biased region" description="Polar residues" evidence="1">
    <location>
        <begin position="37"/>
        <end position="50"/>
    </location>
</feature>
<dbReference type="GO" id="GO:0003677">
    <property type="term" value="F:DNA binding"/>
    <property type="evidence" value="ECO:0007669"/>
    <property type="project" value="InterPro"/>
</dbReference>
<evidence type="ECO:0000313" key="3">
    <source>
        <dbReference type="Proteomes" id="UP000237481"/>
    </source>
</evidence>
<dbReference type="OrthoDB" id="5404794at2759"/>
<keyword evidence="3" id="KW-1185">Reference proteome</keyword>
<reference evidence="2 3" key="1">
    <citation type="submission" date="2018-01" db="EMBL/GenBank/DDBJ databases">
        <title>Harnessing the power of phylogenomics to disentangle the directionality and signatures of interkingdom host jumping in the parasitic fungal genus Tolypocladium.</title>
        <authorList>
            <person name="Quandt C.A."/>
            <person name="Patterson W."/>
            <person name="Spatafora J.W."/>
        </authorList>
    </citation>
    <scope>NUCLEOTIDE SEQUENCE [LARGE SCALE GENOMIC DNA]</scope>
    <source>
        <strain evidence="2 3">NRBC 100945</strain>
    </source>
</reference>
<accession>A0A2S4KNG0</accession>
<name>A0A2S4KNG0_9HYPO</name>
<evidence type="ECO:0000256" key="1">
    <source>
        <dbReference type="SAM" id="MobiDB-lite"/>
    </source>
</evidence>
<protein>
    <recommendedName>
        <fullName evidence="4">AT hook, DNA-binding motif protein</fullName>
    </recommendedName>
</protein>